<evidence type="ECO:0000313" key="8">
    <source>
        <dbReference type="Proteomes" id="UP000184603"/>
    </source>
</evidence>
<dbReference type="PROSITE" id="PS50109">
    <property type="entry name" value="HIS_KIN"/>
    <property type="match status" value="1"/>
</dbReference>
<dbReference type="InterPro" id="IPR036890">
    <property type="entry name" value="HATPase_C_sf"/>
</dbReference>
<evidence type="ECO:0000256" key="3">
    <source>
        <dbReference type="ARBA" id="ARBA00022553"/>
    </source>
</evidence>
<dbReference type="SUPFAM" id="SSF55874">
    <property type="entry name" value="ATPase domain of HSP90 chaperone/DNA topoisomerase II/histidine kinase"/>
    <property type="match status" value="1"/>
</dbReference>
<comment type="caution">
    <text evidence="4">Lacks conserved residue(s) required for the propagation of feature annotation.</text>
</comment>
<protein>
    <recommendedName>
        <fullName evidence="2">histidine kinase</fullName>
        <ecNumber evidence="2">2.7.13.3</ecNumber>
    </recommendedName>
</protein>
<dbReference type="InterPro" id="IPR001789">
    <property type="entry name" value="Sig_transdc_resp-reg_receiver"/>
</dbReference>
<dbReference type="InterPro" id="IPR004358">
    <property type="entry name" value="Sig_transdc_His_kin-like_C"/>
</dbReference>
<accession>A0A1M7YMS8</accession>
<dbReference type="EMBL" id="FRFE01000102">
    <property type="protein sequence ID" value="SHO53949.1"/>
    <property type="molecule type" value="Genomic_DNA"/>
</dbReference>
<dbReference type="PANTHER" id="PTHR43065:SF42">
    <property type="entry name" value="TWO-COMPONENT SENSOR PPRA"/>
    <property type="match status" value="1"/>
</dbReference>
<keyword evidence="8" id="KW-1185">Reference proteome</keyword>
<dbReference type="AlphaFoldDB" id="A0A1M7YMS8"/>
<dbReference type="Pfam" id="PF02518">
    <property type="entry name" value="HATPase_c"/>
    <property type="match status" value="1"/>
</dbReference>
<keyword evidence="7" id="KW-0808">Transferase</keyword>
<dbReference type="GO" id="GO:0000155">
    <property type="term" value="F:phosphorelay sensor kinase activity"/>
    <property type="evidence" value="ECO:0007669"/>
    <property type="project" value="InterPro"/>
</dbReference>
<dbReference type="RefSeq" id="WP_234981292.1">
    <property type="nucleotide sequence ID" value="NZ_FRFE01000102.1"/>
</dbReference>
<dbReference type="Gene3D" id="3.30.450.20">
    <property type="entry name" value="PAS domain"/>
    <property type="match status" value="1"/>
</dbReference>
<evidence type="ECO:0000313" key="7">
    <source>
        <dbReference type="EMBL" id="SHO53949.1"/>
    </source>
</evidence>
<dbReference type="InterPro" id="IPR036097">
    <property type="entry name" value="HisK_dim/P_sf"/>
</dbReference>
<evidence type="ECO:0000256" key="4">
    <source>
        <dbReference type="PROSITE-ProRule" id="PRU00169"/>
    </source>
</evidence>
<dbReference type="PANTHER" id="PTHR43065">
    <property type="entry name" value="SENSOR HISTIDINE KINASE"/>
    <property type="match status" value="1"/>
</dbReference>
<sequence length="355" mass="38923">DVHQKALVGITSSAENDKYDREDGSVEWTTWECRPWYQANGEIGGFVVYTEVVTDRVKAEEQKLLLQQQLYQAQKMETIGTLAGGIAHDFNNILGAILGYAEMVQEDSPNGSTMRSDIDSVIKASQRAKELVKQILAFSRQTVTEEMVLQPAFIIKETIKMLRATLPTTIDIQQNIDPNAGLILADPTQIHQIITNLCINAFHAMEKTGGTLNISLQNEELGLADLVSEPHVQPGHFVEISVGDTGSGIAPEIMDKIFDPFFTTKEVGKGTGMGLAIIHGIAKKSGGFISCKSSPGKGTTFYVYLPVHADMAPPEAEATPVEMIQTGIEHILFIDDEEILAEMGKTMLERLGYRV</sequence>
<evidence type="ECO:0000259" key="5">
    <source>
        <dbReference type="PROSITE" id="PS50109"/>
    </source>
</evidence>
<dbReference type="EC" id="2.7.13.3" evidence="2"/>
<gene>
    <name evidence="7" type="ORF">SAMN02745220_05379</name>
</gene>
<keyword evidence="3" id="KW-0597">Phosphoprotein</keyword>
<dbReference type="Pfam" id="PF00512">
    <property type="entry name" value="HisKA"/>
    <property type="match status" value="1"/>
</dbReference>
<dbReference type="SMART" id="SM00387">
    <property type="entry name" value="HATPase_c"/>
    <property type="match status" value="1"/>
</dbReference>
<dbReference type="SUPFAM" id="SSF47384">
    <property type="entry name" value="Homodimeric domain of signal transducing histidine kinase"/>
    <property type="match status" value="1"/>
</dbReference>
<dbReference type="Proteomes" id="UP000184603">
    <property type="component" value="Unassembled WGS sequence"/>
</dbReference>
<dbReference type="STRING" id="1121416.SAMN02745220_05379"/>
<reference evidence="7 8" key="1">
    <citation type="submission" date="2016-12" db="EMBL/GenBank/DDBJ databases">
        <authorList>
            <person name="Song W.-J."/>
            <person name="Kurnit D.M."/>
        </authorList>
    </citation>
    <scope>NUCLEOTIDE SEQUENCE [LARGE SCALE GENOMIC DNA]</scope>
    <source>
        <strain evidence="7 8">DSM 18488</strain>
    </source>
</reference>
<name>A0A1M7YMS8_9BACT</name>
<dbReference type="SMART" id="SM00388">
    <property type="entry name" value="HisKA"/>
    <property type="match status" value="1"/>
</dbReference>
<dbReference type="Gene3D" id="1.10.287.130">
    <property type="match status" value="1"/>
</dbReference>
<dbReference type="PROSITE" id="PS50110">
    <property type="entry name" value="RESPONSE_REGULATORY"/>
    <property type="match status" value="1"/>
</dbReference>
<feature type="domain" description="Histidine kinase" evidence="5">
    <location>
        <begin position="85"/>
        <end position="309"/>
    </location>
</feature>
<feature type="non-terminal residue" evidence="7">
    <location>
        <position position="1"/>
    </location>
</feature>
<organism evidence="7 8">
    <name type="scientific">Desulfopila aestuarii DSM 18488</name>
    <dbReference type="NCBI Taxonomy" id="1121416"/>
    <lineage>
        <taxon>Bacteria</taxon>
        <taxon>Pseudomonadati</taxon>
        <taxon>Thermodesulfobacteriota</taxon>
        <taxon>Desulfobulbia</taxon>
        <taxon>Desulfobulbales</taxon>
        <taxon>Desulfocapsaceae</taxon>
        <taxon>Desulfopila</taxon>
    </lineage>
</organism>
<feature type="non-terminal residue" evidence="7">
    <location>
        <position position="355"/>
    </location>
</feature>
<dbReference type="CDD" id="cd00082">
    <property type="entry name" value="HisKA"/>
    <property type="match status" value="1"/>
</dbReference>
<dbReference type="InterPro" id="IPR005467">
    <property type="entry name" value="His_kinase_dom"/>
</dbReference>
<dbReference type="Gene3D" id="3.30.565.10">
    <property type="entry name" value="Histidine kinase-like ATPase, C-terminal domain"/>
    <property type="match status" value="1"/>
</dbReference>
<evidence type="ECO:0000256" key="1">
    <source>
        <dbReference type="ARBA" id="ARBA00000085"/>
    </source>
</evidence>
<evidence type="ECO:0000256" key="2">
    <source>
        <dbReference type="ARBA" id="ARBA00012438"/>
    </source>
</evidence>
<comment type="catalytic activity">
    <reaction evidence="1">
        <text>ATP + protein L-histidine = ADP + protein N-phospho-L-histidine.</text>
        <dbReference type="EC" id="2.7.13.3"/>
    </reaction>
</comment>
<feature type="domain" description="Response regulatory" evidence="6">
    <location>
        <begin position="330"/>
        <end position="355"/>
    </location>
</feature>
<proteinExistence type="predicted"/>
<dbReference type="InterPro" id="IPR003661">
    <property type="entry name" value="HisK_dim/P_dom"/>
</dbReference>
<evidence type="ECO:0000259" key="6">
    <source>
        <dbReference type="PROSITE" id="PS50110"/>
    </source>
</evidence>
<dbReference type="PRINTS" id="PR00344">
    <property type="entry name" value="BCTRLSENSOR"/>
</dbReference>
<dbReference type="InterPro" id="IPR003594">
    <property type="entry name" value="HATPase_dom"/>
</dbReference>
<keyword evidence="7" id="KW-0418">Kinase</keyword>